<gene>
    <name evidence="2" type="ORF">O3G_MSEX010932</name>
</gene>
<reference evidence="2" key="2">
    <citation type="submission" date="2020-12" db="EMBL/GenBank/DDBJ databases">
        <authorList>
            <person name="Kanost M."/>
        </authorList>
    </citation>
    <scope>NUCLEOTIDE SEQUENCE</scope>
</reference>
<proteinExistence type="predicted"/>
<organism evidence="2 3">
    <name type="scientific">Manduca sexta</name>
    <name type="common">Tobacco hawkmoth</name>
    <name type="synonym">Tobacco hornworm</name>
    <dbReference type="NCBI Taxonomy" id="7130"/>
    <lineage>
        <taxon>Eukaryota</taxon>
        <taxon>Metazoa</taxon>
        <taxon>Ecdysozoa</taxon>
        <taxon>Arthropoda</taxon>
        <taxon>Hexapoda</taxon>
        <taxon>Insecta</taxon>
        <taxon>Pterygota</taxon>
        <taxon>Neoptera</taxon>
        <taxon>Endopterygota</taxon>
        <taxon>Lepidoptera</taxon>
        <taxon>Glossata</taxon>
        <taxon>Ditrysia</taxon>
        <taxon>Bombycoidea</taxon>
        <taxon>Sphingidae</taxon>
        <taxon>Sphinginae</taxon>
        <taxon>Sphingini</taxon>
        <taxon>Manduca</taxon>
    </lineage>
</organism>
<dbReference type="AlphaFoldDB" id="A0A921ZIR2"/>
<reference evidence="2" key="1">
    <citation type="journal article" date="2016" name="Insect Biochem. Mol. Biol.">
        <title>Multifaceted biological insights from a draft genome sequence of the tobacco hornworm moth, Manduca sexta.</title>
        <authorList>
            <person name="Kanost M.R."/>
            <person name="Arrese E.L."/>
            <person name="Cao X."/>
            <person name="Chen Y.R."/>
            <person name="Chellapilla S."/>
            <person name="Goldsmith M.R."/>
            <person name="Grosse-Wilde E."/>
            <person name="Heckel D.G."/>
            <person name="Herndon N."/>
            <person name="Jiang H."/>
            <person name="Papanicolaou A."/>
            <person name="Qu J."/>
            <person name="Soulages J.L."/>
            <person name="Vogel H."/>
            <person name="Walters J."/>
            <person name="Waterhouse R.M."/>
            <person name="Ahn S.J."/>
            <person name="Almeida F.C."/>
            <person name="An C."/>
            <person name="Aqrawi P."/>
            <person name="Bretschneider A."/>
            <person name="Bryant W.B."/>
            <person name="Bucks S."/>
            <person name="Chao H."/>
            <person name="Chevignon G."/>
            <person name="Christen J.M."/>
            <person name="Clarke D.F."/>
            <person name="Dittmer N.T."/>
            <person name="Ferguson L.C.F."/>
            <person name="Garavelou S."/>
            <person name="Gordon K.H.J."/>
            <person name="Gunaratna R.T."/>
            <person name="Han Y."/>
            <person name="Hauser F."/>
            <person name="He Y."/>
            <person name="Heidel-Fischer H."/>
            <person name="Hirsh A."/>
            <person name="Hu Y."/>
            <person name="Jiang H."/>
            <person name="Kalra D."/>
            <person name="Klinner C."/>
            <person name="Konig C."/>
            <person name="Kovar C."/>
            <person name="Kroll A.R."/>
            <person name="Kuwar S.S."/>
            <person name="Lee S.L."/>
            <person name="Lehman R."/>
            <person name="Li K."/>
            <person name="Li Z."/>
            <person name="Liang H."/>
            <person name="Lovelace S."/>
            <person name="Lu Z."/>
            <person name="Mansfield J.H."/>
            <person name="McCulloch K.J."/>
            <person name="Mathew T."/>
            <person name="Morton B."/>
            <person name="Muzny D.M."/>
            <person name="Neunemann D."/>
            <person name="Ongeri F."/>
            <person name="Pauchet Y."/>
            <person name="Pu L.L."/>
            <person name="Pyrousis I."/>
            <person name="Rao X.J."/>
            <person name="Redding A."/>
            <person name="Roesel C."/>
            <person name="Sanchez-Gracia A."/>
            <person name="Schaack S."/>
            <person name="Shukla A."/>
            <person name="Tetreau G."/>
            <person name="Wang Y."/>
            <person name="Xiong G.H."/>
            <person name="Traut W."/>
            <person name="Walsh T.K."/>
            <person name="Worley K.C."/>
            <person name="Wu D."/>
            <person name="Wu W."/>
            <person name="Wu Y.Q."/>
            <person name="Zhang X."/>
            <person name="Zou Z."/>
            <person name="Zucker H."/>
            <person name="Briscoe A.D."/>
            <person name="Burmester T."/>
            <person name="Clem R.J."/>
            <person name="Feyereisen R."/>
            <person name="Grimmelikhuijzen C.J.P."/>
            <person name="Hamodrakas S.J."/>
            <person name="Hansson B.S."/>
            <person name="Huguet E."/>
            <person name="Jermiin L.S."/>
            <person name="Lan Q."/>
            <person name="Lehman H.K."/>
            <person name="Lorenzen M."/>
            <person name="Merzendorfer H."/>
            <person name="Michalopoulos I."/>
            <person name="Morton D.B."/>
            <person name="Muthukrishnan S."/>
            <person name="Oakeshott J.G."/>
            <person name="Palmer W."/>
            <person name="Park Y."/>
            <person name="Passarelli A.L."/>
            <person name="Rozas J."/>
            <person name="Schwartz L.M."/>
            <person name="Smith W."/>
            <person name="Southgate A."/>
            <person name="Vilcinskas A."/>
            <person name="Vogt R."/>
            <person name="Wang P."/>
            <person name="Werren J."/>
            <person name="Yu X.Q."/>
            <person name="Zhou J.J."/>
            <person name="Brown S.J."/>
            <person name="Scherer S.E."/>
            <person name="Richards S."/>
            <person name="Blissard G.W."/>
        </authorList>
    </citation>
    <scope>NUCLEOTIDE SEQUENCE</scope>
</reference>
<dbReference type="EMBL" id="JH668588">
    <property type="protein sequence ID" value="KAG6458594.1"/>
    <property type="molecule type" value="Genomic_DNA"/>
</dbReference>
<feature type="region of interest" description="Disordered" evidence="1">
    <location>
        <begin position="1"/>
        <end position="21"/>
    </location>
</feature>
<name>A0A921ZIR2_MANSE</name>
<sequence length="104" mass="11523">MEGLSPARRGMSGTGSNLSPPLLARNYLAHYSLATMPHEVRKFGHWLEVVLRPSSPLTPHRKPTPGADVRKHDFGIVDLSRAFPQAENKLYKSISTCANIPGYR</sequence>
<evidence type="ECO:0000313" key="2">
    <source>
        <dbReference type="EMBL" id="KAG6458594.1"/>
    </source>
</evidence>
<evidence type="ECO:0000313" key="3">
    <source>
        <dbReference type="Proteomes" id="UP000791440"/>
    </source>
</evidence>
<keyword evidence="3" id="KW-1185">Reference proteome</keyword>
<comment type="caution">
    <text evidence="2">The sequence shown here is derived from an EMBL/GenBank/DDBJ whole genome shotgun (WGS) entry which is preliminary data.</text>
</comment>
<protein>
    <submittedName>
        <fullName evidence="2">Uncharacterized protein</fullName>
    </submittedName>
</protein>
<dbReference type="Proteomes" id="UP000791440">
    <property type="component" value="Unassembled WGS sequence"/>
</dbReference>
<evidence type="ECO:0000256" key="1">
    <source>
        <dbReference type="SAM" id="MobiDB-lite"/>
    </source>
</evidence>
<accession>A0A921ZIR2</accession>